<dbReference type="RefSeq" id="WP_226581252.1">
    <property type="nucleotide sequence ID" value="NZ_BLAY01000042.1"/>
</dbReference>
<comment type="caution">
    <text evidence="1">The sequence shown here is derived from an EMBL/GenBank/DDBJ whole genome shotgun (WGS) entry which is preliminary data.</text>
</comment>
<dbReference type="InterPro" id="IPR013424">
    <property type="entry name" value="Ice-binding_C"/>
</dbReference>
<protein>
    <recommendedName>
        <fullName evidence="3">PEP-CTERM protein-sorting domain-containing protein</fullName>
    </recommendedName>
</protein>
<proteinExistence type="predicted"/>
<dbReference type="AlphaFoldDB" id="A0AAV3XD66"/>
<organism evidence="1 2">
    <name type="scientific">Microseira wollei NIES-4236</name>
    <dbReference type="NCBI Taxonomy" id="2530354"/>
    <lineage>
        <taxon>Bacteria</taxon>
        <taxon>Bacillati</taxon>
        <taxon>Cyanobacteriota</taxon>
        <taxon>Cyanophyceae</taxon>
        <taxon>Oscillatoriophycideae</taxon>
        <taxon>Aerosakkonematales</taxon>
        <taxon>Aerosakkonemataceae</taxon>
        <taxon>Microseira</taxon>
    </lineage>
</organism>
<dbReference type="Proteomes" id="UP001050975">
    <property type="component" value="Unassembled WGS sequence"/>
</dbReference>
<name>A0AAV3XD66_9CYAN</name>
<evidence type="ECO:0000313" key="2">
    <source>
        <dbReference type="Proteomes" id="UP001050975"/>
    </source>
</evidence>
<dbReference type="NCBIfam" id="TIGR02595">
    <property type="entry name" value="PEP_CTERM"/>
    <property type="match status" value="1"/>
</dbReference>
<dbReference type="EMBL" id="BLAY01000042">
    <property type="protein sequence ID" value="GET38287.1"/>
    <property type="molecule type" value="Genomic_DNA"/>
</dbReference>
<evidence type="ECO:0000313" key="1">
    <source>
        <dbReference type="EMBL" id="GET38287.1"/>
    </source>
</evidence>
<evidence type="ECO:0008006" key="3">
    <source>
        <dbReference type="Google" id="ProtNLM"/>
    </source>
</evidence>
<sequence length="269" mass="29004">MAISTVLQKLSMATVGAAFIALGTVGIEKAEAITIGPDSYGYRATDEVPYTFENISGTGSRVLSGVDDATSSANLGFNFNFYGTDYNSVFFSPNGLMTFGSSNFDWVNTSFTGSVFPNLPSIAPFWDDLQTFQPGTDAVYYYQTVGTAGNRRFITQWNNVGGYFNSPSFMTFQAVLFEGSNNILFSYQDVDSGDFRSFGGEATVGIRNTNGNLNGQNLQWSYNSPSLRNGQSILISRVPEPASVLGLLAFGAMGAGSALKRFQQQKANV</sequence>
<accession>A0AAV3XD66</accession>
<gene>
    <name evidence="1" type="ORF">MiSe_30430</name>
</gene>
<reference evidence="1" key="1">
    <citation type="submission" date="2019-10" db="EMBL/GenBank/DDBJ databases">
        <title>Draft genome sequece of Microseira wollei NIES-4236.</title>
        <authorList>
            <person name="Yamaguchi H."/>
            <person name="Suzuki S."/>
            <person name="Kawachi M."/>
        </authorList>
    </citation>
    <scope>NUCLEOTIDE SEQUENCE</scope>
    <source>
        <strain evidence="1">NIES-4236</strain>
    </source>
</reference>
<keyword evidence="2" id="KW-1185">Reference proteome</keyword>